<name>A0A813RE05_9BILA</name>
<dbReference type="OrthoDB" id="10011458at2759"/>
<reference evidence="3" key="1">
    <citation type="submission" date="2021-02" db="EMBL/GenBank/DDBJ databases">
        <authorList>
            <person name="Nowell W R."/>
        </authorList>
    </citation>
    <scope>NUCLEOTIDE SEQUENCE</scope>
    <source>
        <strain evidence="3">Ploen Becks lab</strain>
    </source>
</reference>
<proteinExistence type="predicted"/>
<evidence type="ECO:0000256" key="2">
    <source>
        <dbReference type="SAM" id="MobiDB-lite"/>
    </source>
</evidence>
<accession>A0A813RE05</accession>
<evidence type="ECO:0000256" key="1">
    <source>
        <dbReference type="SAM" id="Coils"/>
    </source>
</evidence>
<sequence>MNQLLLETNLNNYINDFSFNENSFNTSTTTNSNTTSTLCTLNNLSKNDQTSHLINKIKYLEEELSNAQADKEFVWSLWKQLQSSSPDVTNAIGQVVQREKEKAEIKDRKVLEILKIKDRKLDENDKIITELHSEITNLQNRVKTLDIETVSKNEEIDLLKKNVKTNEDKEQMYEQIIRLRDDKMEKIVKENEQEKIYLLNKVRDLTDESESLKLEIGRKASELQVRSLELKTVNENYEKLLNELNHFRESIDQSLKQENDKLRYELNKKTEHLEKLKVDSEELACKLNSNFECLNQQDKLIKQLKQIQNDQQNTIQTQKTTYEVLDSENLTLKKMYDDLLGKFEAFAHQDKSSHLLNEIEKLESKEKINRDLIKTRNNEIQKLKIESDMYKEKLGYTESIINELNRKCQILEEENGWKKKEEKCENKNSFKKSCQKTLKRSKSQNSRNNFEKDSSHYSDNETNRETNDEIKKYYENVIQVKEKELITLKNAHQRRFDKLMSLQKENDLLKKQLELNSNDDEMEKSDKKQNSKTNGYKRADTQLITKELNNLRHENEELEKENFRLIETNDELKFKIEEQNEKLQALNFELNFHLKDREKNLSNKHEILEKNLTEKREKCLKLESEISNLKHICKDLDAKCINITQDREKYFNLSNKLMNENKRLYKKWFDLRKKENKFRLILSQQIRKYAQDTKKQQNETSERNAVKKISPKTDEKTIAIQLKTKGLKLQQLKKQNDELLRQKTSLELKIQNFKGFNEKLNKDIENLDSKLKSSKLQIESLNNEILNFKKRESDYKDLESINLKKEQEIREDLKKQSENKIRQLNNDLNRQITQNKSLKNENDKLADRIKVNEEKLNHLERDNNQKKQLVEFYKKKLEDSQIKSDPIVSYANDQILNELKSQVKKLSDLVEKYKSENKNLRTNLQTVQNESQSLKEKAEKSEKTIASFKDKISVLKKKKQEIELELSEEHKRVLNLESLVNELESTAQNKLKSLSIASHETLNMAQLKVKYAFKLVENFESLIKNLYESLLNRLSSNRKMIEMEKGRKKESKLGEEMKFALDLASSVLNMSHTELDDLMHLKENKIENCEKLMFEFEQCLNTSKKEVQDLSDDFNVVNIDKVCELINRRLDELLSLEKELANSENYSDAEEIGCFELGTVISDDLLLGRKYEIGFNFDRANLRSIIEEIVVAEKVSFSSICGGYFTKLNGQITTPDVYIFTGSNYNPKKESLNNFLNGKFKIFEFDQLGTFAPQGVLAKKKVIMKNGKVAYIYFTYVNFLKSENHKMQLLNTYDLEPCKIMYSYKNDFFYCSKWFANGGNIIYDDRTPLPEFLEKYFEKGFRFQDNTFIPSTAKKIDINEML</sequence>
<evidence type="ECO:0000313" key="4">
    <source>
        <dbReference type="Proteomes" id="UP000663879"/>
    </source>
</evidence>
<protein>
    <submittedName>
        <fullName evidence="3">Uncharacterized protein</fullName>
    </submittedName>
</protein>
<keyword evidence="4" id="KW-1185">Reference proteome</keyword>
<comment type="caution">
    <text evidence="3">The sequence shown here is derived from an EMBL/GenBank/DDBJ whole genome shotgun (WGS) entry which is preliminary data.</text>
</comment>
<dbReference type="PANTHER" id="PTHR18957">
    <property type="entry name" value="CENTLEIN"/>
    <property type="match status" value="1"/>
</dbReference>
<evidence type="ECO:0000313" key="3">
    <source>
        <dbReference type="EMBL" id="CAF0779641.1"/>
    </source>
</evidence>
<keyword evidence="1" id="KW-0175">Coiled coil</keyword>
<organism evidence="3 4">
    <name type="scientific">Brachionus calyciflorus</name>
    <dbReference type="NCBI Taxonomy" id="104777"/>
    <lineage>
        <taxon>Eukaryota</taxon>
        <taxon>Metazoa</taxon>
        <taxon>Spiralia</taxon>
        <taxon>Gnathifera</taxon>
        <taxon>Rotifera</taxon>
        <taxon>Eurotatoria</taxon>
        <taxon>Monogononta</taxon>
        <taxon>Pseudotrocha</taxon>
        <taxon>Ploima</taxon>
        <taxon>Brachionidae</taxon>
        <taxon>Brachionus</taxon>
    </lineage>
</organism>
<feature type="region of interest" description="Disordered" evidence="2">
    <location>
        <begin position="513"/>
        <end position="536"/>
    </location>
</feature>
<dbReference type="EMBL" id="CAJNOC010000583">
    <property type="protein sequence ID" value="CAF0779641.1"/>
    <property type="molecule type" value="Genomic_DNA"/>
</dbReference>
<dbReference type="InterPro" id="IPR038810">
    <property type="entry name" value="CNTLN"/>
</dbReference>
<dbReference type="GO" id="GO:0005814">
    <property type="term" value="C:centriole"/>
    <property type="evidence" value="ECO:0007669"/>
    <property type="project" value="TreeGrafter"/>
</dbReference>
<feature type="compositionally biased region" description="Basic and acidic residues" evidence="2">
    <location>
        <begin position="449"/>
        <end position="466"/>
    </location>
</feature>
<dbReference type="GO" id="GO:0010457">
    <property type="term" value="P:centriole-centriole cohesion"/>
    <property type="evidence" value="ECO:0007669"/>
    <property type="project" value="TreeGrafter"/>
</dbReference>
<feature type="region of interest" description="Disordered" evidence="2">
    <location>
        <begin position="434"/>
        <end position="466"/>
    </location>
</feature>
<feature type="coiled-coil region" evidence="1">
    <location>
        <begin position="722"/>
        <end position="986"/>
    </location>
</feature>
<dbReference type="PANTHER" id="PTHR18957:SF0">
    <property type="entry name" value="CENTLEIN"/>
    <property type="match status" value="1"/>
</dbReference>
<dbReference type="Proteomes" id="UP000663879">
    <property type="component" value="Unassembled WGS sequence"/>
</dbReference>
<feature type="coiled-coil region" evidence="1">
    <location>
        <begin position="373"/>
        <end position="421"/>
    </location>
</feature>
<gene>
    <name evidence="3" type="ORF">OXX778_LOCUS5389</name>
</gene>
<dbReference type="GO" id="GO:0005813">
    <property type="term" value="C:centrosome"/>
    <property type="evidence" value="ECO:0007669"/>
    <property type="project" value="TreeGrafter"/>
</dbReference>
<feature type="coiled-coil region" evidence="1">
    <location>
        <begin position="230"/>
        <end position="279"/>
    </location>
</feature>